<name>A0AA97P1H2_PYRO3</name>
<dbReference type="Proteomes" id="UP000011086">
    <property type="component" value="Unassembled WGS sequence"/>
</dbReference>
<protein>
    <submittedName>
        <fullName evidence="1">Uncharacterized protein</fullName>
    </submittedName>
</protein>
<dbReference type="EMBL" id="JH793939">
    <property type="protein sequence ID" value="ELQ40203.1"/>
    <property type="molecule type" value="Genomic_DNA"/>
</dbReference>
<sequence>MPGQSLALQIWPLPPPVYCLCRRLTGSSSPLHSRVRHGTAYGTRKTSVFSRIRYAGLAGQVRGGTVPVRVRVYSPFRCSASIGCSVHGEALHAKDPVYAIAFTNLNRRLLTAVTSPPGGDACEGEQYRSEASKNRHMINASTTLTPRTWVCADENQEQAAAGAAGMHRDGSAIAAVIALEPAHYLDTLDTNHCPSLAGTLSLWVTFGSCLPRSNDLFLSSQSLSRRSKPQVQYPMQPGRLSEEQARIVRDLTIAAAGGHLGLGTEEAPRTTQMSKTLTWRVASSGQAASSSWPEIAFTVTRLQEAQCGPGKVHFELLRHLWRCVIETKDPALMVGDKDFTAKDMGFRAYGDAEFSNYLRRLVFPSTP</sequence>
<gene>
    <name evidence="1" type="ORF">OOU_Y34scaffold00458g31</name>
</gene>
<evidence type="ECO:0000313" key="1">
    <source>
        <dbReference type="EMBL" id="ELQ40203.1"/>
    </source>
</evidence>
<accession>A0AA97P1H2</accession>
<reference evidence="1" key="1">
    <citation type="journal article" date="2012" name="PLoS Genet.">
        <title>Comparative analysis of the genomes of two field isolates of the rice blast fungus Magnaporthe oryzae.</title>
        <authorList>
            <person name="Xue M."/>
            <person name="Yang J."/>
            <person name="Li Z."/>
            <person name="Hu S."/>
            <person name="Yao N."/>
            <person name="Dean R.A."/>
            <person name="Zhao W."/>
            <person name="Shen M."/>
            <person name="Zhang H."/>
            <person name="Li C."/>
            <person name="Liu L."/>
            <person name="Cao L."/>
            <person name="Xu X."/>
            <person name="Xing Y."/>
            <person name="Hsiang T."/>
            <person name="Zhang Z."/>
            <person name="Xu J.R."/>
            <person name="Peng Y.L."/>
        </authorList>
    </citation>
    <scope>NUCLEOTIDE SEQUENCE</scope>
    <source>
        <strain evidence="1">Y34</strain>
    </source>
</reference>
<organism evidence="1">
    <name type="scientific">Pyricularia oryzae (strain Y34)</name>
    <name type="common">Rice blast fungus</name>
    <name type="synonym">Magnaporthe oryzae</name>
    <dbReference type="NCBI Taxonomy" id="1143189"/>
    <lineage>
        <taxon>Eukaryota</taxon>
        <taxon>Fungi</taxon>
        <taxon>Dikarya</taxon>
        <taxon>Ascomycota</taxon>
        <taxon>Pezizomycotina</taxon>
        <taxon>Sordariomycetes</taxon>
        <taxon>Sordariomycetidae</taxon>
        <taxon>Magnaporthales</taxon>
        <taxon>Pyriculariaceae</taxon>
        <taxon>Pyricularia</taxon>
    </lineage>
</organism>
<proteinExistence type="predicted"/>
<dbReference type="AlphaFoldDB" id="A0AA97P1H2"/>